<name>A0AAD6HCR7_9EURO</name>
<proteinExistence type="predicted"/>
<evidence type="ECO:0000313" key="4">
    <source>
        <dbReference type="Proteomes" id="UP001215712"/>
    </source>
</evidence>
<dbReference type="Proteomes" id="UP001215712">
    <property type="component" value="Unassembled WGS sequence"/>
</dbReference>
<evidence type="ECO:0000256" key="1">
    <source>
        <dbReference type="SAM" id="MobiDB-lite"/>
    </source>
</evidence>
<dbReference type="Gene3D" id="1.25.40.10">
    <property type="entry name" value="Tetratricopeptide repeat domain"/>
    <property type="match status" value="1"/>
</dbReference>
<dbReference type="SUPFAM" id="SSF48452">
    <property type="entry name" value="TPR-like"/>
    <property type="match status" value="1"/>
</dbReference>
<dbReference type="PANTHER" id="PTHR15696">
    <property type="entry name" value="SMG-7 SUPPRESSOR WITH MORPHOLOGICAL EFFECT ON GENITALIA PROTEIN 7"/>
    <property type="match status" value="1"/>
</dbReference>
<feature type="region of interest" description="Disordered" evidence="1">
    <location>
        <begin position="165"/>
        <end position="207"/>
    </location>
</feature>
<dbReference type="InterPro" id="IPR018834">
    <property type="entry name" value="DNA/RNA-bd_Est1-type"/>
</dbReference>
<comment type="caution">
    <text evidence="3">The sequence shown here is derived from an EMBL/GenBank/DDBJ whole genome shotgun (WGS) entry which is preliminary data.</text>
</comment>
<gene>
    <name evidence="3" type="ORF">N7493_010416</name>
</gene>
<reference evidence="3" key="1">
    <citation type="journal article" date="2023" name="IMA Fungus">
        <title>Comparative genomic study of the Penicillium genus elucidates a diverse pangenome and 15 lateral gene transfer events.</title>
        <authorList>
            <person name="Petersen C."/>
            <person name="Sorensen T."/>
            <person name="Nielsen M.R."/>
            <person name="Sondergaard T.E."/>
            <person name="Sorensen J.L."/>
            <person name="Fitzpatrick D.A."/>
            <person name="Frisvad J.C."/>
            <person name="Nielsen K.L."/>
        </authorList>
    </citation>
    <scope>NUCLEOTIDE SEQUENCE</scope>
    <source>
        <strain evidence="3">IBT 17514</strain>
    </source>
</reference>
<dbReference type="GO" id="GO:0070034">
    <property type="term" value="F:telomerase RNA binding"/>
    <property type="evidence" value="ECO:0007669"/>
    <property type="project" value="TreeGrafter"/>
</dbReference>
<accession>A0AAD6HCR7</accession>
<protein>
    <submittedName>
        <fullName evidence="3">DNA/RNA-binding domain E.t1.c1-type</fullName>
    </submittedName>
</protein>
<feature type="region of interest" description="Disordered" evidence="1">
    <location>
        <begin position="1"/>
        <end position="142"/>
    </location>
</feature>
<dbReference type="AlphaFoldDB" id="A0AAD6HCR7"/>
<dbReference type="GO" id="GO:0000184">
    <property type="term" value="P:nuclear-transcribed mRNA catabolic process, nonsense-mediated decay"/>
    <property type="evidence" value="ECO:0007669"/>
    <property type="project" value="TreeGrafter"/>
</dbReference>
<dbReference type="GO" id="GO:0005697">
    <property type="term" value="C:telomerase holoenzyme complex"/>
    <property type="evidence" value="ECO:0007669"/>
    <property type="project" value="TreeGrafter"/>
</dbReference>
<dbReference type="InterPro" id="IPR011990">
    <property type="entry name" value="TPR-like_helical_dom_sf"/>
</dbReference>
<keyword evidence="4" id="KW-1185">Reference proteome</keyword>
<evidence type="ECO:0000313" key="3">
    <source>
        <dbReference type="EMBL" id="KAJ5709082.1"/>
    </source>
</evidence>
<dbReference type="InterPro" id="IPR045153">
    <property type="entry name" value="Est1/Ebs1-like"/>
</dbReference>
<dbReference type="EMBL" id="JAQJAN010000019">
    <property type="protein sequence ID" value="KAJ5709082.1"/>
    <property type="molecule type" value="Genomic_DNA"/>
</dbReference>
<sequence>MGENSSRLRTKTRSNYGAPSSTLVDPRTWKGHSQPPRYIGRVRSEEEFPRSSMANRLHPSASPPLSNGRPNSGVFAGESTLETHSNNGNRRAKSSRTSTTRPERFRHRGSPKISRNRLSTASSNPQVRNYHQSMPVGGMINQRPLDAGLAGLAREQDQRHDWDIARPDSKRFHSNPTAPTAAPGNEEPTNEAEGENSHMQSNHDVSMQEAPAEINNSNHPSDLRSMMLSSSPVPEIVENRGMFKQLETNIITEEQLISEVRVIYKGLTLVEQKCKDIDEEQSKSQNELTAPQWAALISLHRTLLYEHHDFLLASQHPSASPLLTRLADQYYMPARMWRHGIHSFLEVMRQQLPKSMDFLLSYIYVSYSMISLLLESVGAFKETWMECLGDLARYRMAIEESDMGERETWAGISRYWYNQDALIIPEQGRIQHHLAVLARPDGLRQLFHYTKALVSVISFENAQESIALLFKPTNNKGKEGMQRTQNPMIATFIAAHGILFAGGSKERFPILAKRFLSFLRKELPRLNRNPQEGVYLRFPLQGAYLAVHTIAFFLEQNGTPAMDWSAHTSLAFIWCLALSPPAMQRLETIIPWLPVINYLNRLFRPETDFSHIENESFPIRLDEDRKQLTEDFFIRGQVWSQQYHPPGFFDNASSEDSRPVVEEESTIKQRQNRCLWLGVRIAMIGRWITYTRNGGFAPTKFAYDFSGVAATCGGLNRSVPTTIDHEMGGA</sequence>
<dbReference type="FunFam" id="1.25.40.10:FF:000202">
    <property type="entry name" value="Unplaced genomic scaffold supercont1.7, whole genome shotgun sequence"/>
    <property type="match status" value="1"/>
</dbReference>
<organism evidence="3 4">
    <name type="scientific">Penicillium malachiteum</name>
    <dbReference type="NCBI Taxonomy" id="1324776"/>
    <lineage>
        <taxon>Eukaryota</taxon>
        <taxon>Fungi</taxon>
        <taxon>Dikarya</taxon>
        <taxon>Ascomycota</taxon>
        <taxon>Pezizomycotina</taxon>
        <taxon>Eurotiomycetes</taxon>
        <taxon>Eurotiomycetidae</taxon>
        <taxon>Eurotiales</taxon>
        <taxon>Aspergillaceae</taxon>
        <taxon>Penicillium</taxon>
    </lineage>
</organism>
<dbReference type="GO" id="GO:0042162">
    <property type="term" value="F:telomeric DNA binding"/>
    <property type="evidence" value="ECO:0007669"/>
    <property type="project" value="TreeGrafter"/>
</dbReference>
<feature type="compositionally biased region" description="Polar residues" evidence="1">
    <location>
        <begin position="1"/>
        <end position="23"/>
    </location>
</feature>
<feature type="compositionally biased region" description="Polar residues" evidence="1">
    <location>
        <begin position="80"/>
        <end position="89"/>
    </location>
</feature>
<dbReference type="Pfam" id="PF10373">
    <property type="entry name" value="EST1_DNA_bind"/>
    <property type="match status" value="1"/>
</dbReference>
<dbReference type="PANTHER" id="PTHR15696:SF0">
    <property type="entry name" value="TELOMERASE-BINDING PROTEIN EST1A"/>
    <property type="match status" value="1"/>
</dbReference>
<evidence type="ECO:0000259" key="2">
    <source>
        <dbReference type="Pfam" id="PF10373"/>
    </source>
</evidence>
<feature type="compositionally biased region" description="Polar residues" evidence="1">
    <location>
        <begin position="116"/>
        <end position="132"/>
    </location>
</feature>
<feature type="domain" description="DNA/RNA-binding" evidence="2">
    <location>
        <begin position="416"/>
        <end position="528"/>
    </location>
</feature>
<reference evidence="3" key="2">
    <citation type="submission" date="2023-01" db="EMBL/GenBank/DDBJ databases">
        <authorList>
            <person name="Petersen C."/>
        </authorList>
    </citation>
    <scope>NUCLEOTIDE SEQUENCE</scope>
    <source>
        <strain evidence="3">IBT 17514</strain>
    </source>
</reference>